<proteinExistence type="predicted"/>
<organism evidence="2 3">
    <name type="scientific">Plakobranchus ocellatus</name>
    <dbReference type="NCBI Taxonomy" id="259542"/>
    <lineage>
        <taxon>Eukaryota</taxon>
        <taxon>Metazoa</taxon>
        <taxon>Spiralia</taxon>
        <taxon>Lophotrochozoa</taxon>
        <taxon>Mollusca</taxon>
        <taxon>Gastropoda</taxon>
        <taxon>Heterobranchia</taxon>
        <taxon>Euthyneura</taxon>
        <taxon>Panpulmonata</taxon>
        <taxon>Sacoglossa</taxon>
        <taxon>Placobranchoidea</taxon>
        <taxon>Plakobranchidae</taxon>
        <taxon>Plakobranchus</taxon>
    </lineage>
</organism>
<feature type="region of interest" description="Disordered" evidence="1">
    <location>
        <begin position="64"/>
        <end position="101"/>
    </location>
</feature>
<comment type="caution">
    <text evidence="2">The sequence shown here is derived from an EMBL/GenBank/DDBJ whole genome shotgun (WGS) entry which is preliminary data.</text>
</comment>
<keyword evidence="3" id="KW-1185">Reference proteome</keyword>
<dbReference type="EMBL" id="BLXT01003024">
    <property type="protein sequence ID" value="GFN99768.1"/>
    <property type="molecule type" value="Genomic_DNA"/>
</dbReference>
<reference evidence="2 3" key="1">
    <citation type="journal article" date="2021" name="Elife">
        <title>Chloroplast acquisition without the gene transfer in kleptoplastic sea slugs, Plakobranchus ocellatus.</title>
        <authorList>
            <person name="Maeda T."/>
            <person name="Takahashi S."/>
            <person name="Yoshida T."/>
            <person name="Shimamura S."/>
            <person name="Takaki Y."/>
            <person name="Nagai Y."/>
            <person name="Toyoda A."/>
            <person name="Suzuki Y."/>
            <person name="Arimoto A."/>
            <person name="Ishii H."/>
            <person name="Satoh N."/>
            <person name="Nishiyama T."/>
            <person name="Hasebe M."/>
            <person name="Maruyama T."/>
            <person name="Minagawa J."/>
            <person name="Obokata J."/>
            <person name="Shigenobu S."/>
        </authorList>
    </citation>
    <scope>NUCLEOTIDE SEQUENCE [LARGE SCALE GENOMIC DNA]</scope>
</reference>
<dbReference type="AlphaFoldDB" id="A0AAV3ZZH1"/>
<name>A0AAV3ZZH1_9GAST</name>
<sequence>MVSSGLKDPSPPALMAESKFFGKEMFIQHSNLDALVRGAMAHWQGNWLPRDRSEVRIPLHPALNESLTLGPSENGGDEESNGKLPQNAVRREQSGLYLDSA</sequence>
<evidence type="ECO:0000256" key="1">
    <source>
        <dbReference type="SAM" id="MobiDB-lite"/>
    </source>
</evidence>
<dbReference type="Proteomes" id="UP000735302">
    <property type="component" value="Unassembled WGS sequence"/>
</dbReference>
<gene>
    <name evidence="2" type="ORF">PoB_002627400</name>
</gene>
<accession>A0AAV3ZZH1</accession>
<evidence type="ECO:0000313" key="3">
    <source>
        <dbReference type="Proteomes" id="UP000735302"/>
    </source>
</evidence>
<evidence type="ECO:0000313" key="2">
    <source>
        <dbReference type="EMBL" id="GFN99768.1"/>
    </source>
</evidence>
<protein>
    <submittedName>
        <fullName evidence="2">Uncharacterized protein</fullName>
    </submittedName>
</protein>